<dbReference type="InterPro" id="IPR040624">
    <property type="entry name" value="HalOD1"/>
</dbReference>
<organism evidence="3 4">
    <name type="scientific">Halogeometricum borinquense</name>
    <dbReference type="NCBI Taxonomy" id="60847"/>
    <lineage>
        <taxon>Archaea</taxon>
        <taxon>Methanobacteriati</taxon>
        <taxon>Methanobacteriota</taxon>
        <taxon>Stenosarchaea group</taxon>
        <taxon>Halobacteria</taxon>
        <taxon>Halobacteriales</taxon>
        <taxon>Haloferacaceae</taxon>
        <taxon>Halogeometricum</taxon>
    </lineage>
</organism>
<dbReference type="AlphaFoldDB" id="A0A482TRU1"/>
<reference evidence="3 4" key="1">
    <citation type="submission" date="2018-12" db="EMBL/GenBank/DDBJ databases">
        <title>Genome analysis provides insights into bioremediation potentialities of Halogeometricum borinquense strain N11.</title>
        <authorList>
            <person name="Najjari A."/>
            <person name="Youssef N."/>
            <person name="Fhoula I."/>
            <person name="Ben Dhia O."/>
            <person name="Mahjoubi M."/>
            <person name="Ouzari H.I."/>
            <person name="Cherif A."/>
        </authorList>
    </citation>
    <scope>NUCLEOTIDE SEQUENCE [LARGE SCALE GENOMIC DNA]</scope>
    <source>
        <strain evidence="3 4">N11</strain>
    </source>
</reference>
<evidence type="ECO:0000313" key="4">
    <source>
        <dbReference type="Proteomes" id="UP000294028"/>
    </source>
</evidence>
<evidence type="ECO:0000259" key="2">
    <source>
        <dbReference type="PROSITE" id="PS50110"/>
    </source>
</evidence>
<dbReference type="Pfam" id="PF00072">
    <property type="entry name" value="Response_reg"/>
    <property type="match status" value="1"/>
</dbReference>
<keyword evidence="1" id="KW-0597">Phosphoprotein</keyword>
<protein>
    <submittedName>
        <fullName evidence="3">Response regulator</fullName>
    </submittedName>
</protein>
<feature type="domain" description="Response regulatory" evidence="2">
    <location>
        <begin position="6"/>
        <end position="122"/>
    </location>
</feature>
<evidence type="ECO:0000313" key="3">
    <source>
        <dbReference type="EMBL" id="RYJ14669.1"/>
    </source>
</evidence>
<dbReference type="EMBL" id="RZHH01000002">
    <property type="protein sequence ID" value="RYJ14669.1"/>
    <property type="molecule type" value="Genomic_DNA"/>
</dbReference>
<dbReference type="Proteomes" id="UP000294028">
    <property type="component" value="Unassembled WGS sequence"/>
</dbReference>
<dbReference type="RefSeq" id="WP_129784994.1">
    <property type="nucleotide sequence ID" value="NZ_RZHH01000002.1"/>
</dbReference>
<comment type="caution">
    <text evidence="3">The sequence shown here is derived from an EMBL/GenBank/DDBJ whole genome shotgun (WGS) entry which is preliminary data.</text>
</comment>
<name>A0A482TRU1_9EURY</name>
<dbReference type="Gene3D" id="3.40.50.2300">
    <property type="match status" value="1"/>
</dbReference>
<evidence type="ECO:0000256" key="1">
    <source>
        <dbReference type="PROSITE-ProRule" id="PRU00169"/>
    </source>
</evidence>
<sequence>MVPRATVLHVDDDPDLLELSAFSFDQAASDELEMVTASDAVAGLDTLESQSVDCLVSDSLRLPDDTPFIVAARQRDPSIPIVFYTAKGWDTVALDALEARVSEYIRKGDEGDIAAVIERVRELAKQNQTPTIDEEMLFDGRPCDAVEEAVDTFPAESVNDAWTVIGVHDWEVDDELATTIAQVMEAYTGIDALEAEPLFSSLDMDALDSLLEPRASETPRYDIQVRFPYEEWELSVSSDGFISVRPLPETDAE</sequence>
<dbReference type="InterPro" id="IPR001789">
    <property type="entry name" value="Sig_transdc_resp-reg_receiver"/>
</dbReference>
<accession>A0A482TRU1</accession>
<feature type="modified residue" description="4-aspartylphosphate" evidence="1">
    <location>
        <position position="58"/>
    </location>
</feature>
<dbReference type="SUPFAM" id="SSF52172">
    <property type="entry name" value="CheY-like"/>
    <property type="match status" value="1"/>
</dbReference>
<dbReference type="Pfam" id="PF18545">
    <property type="entry name" value="HalOD1"/>
    <property type="match status" value="1"/>
</dbReference>
<dbReference type="PROSITE" id="PS50110">
    <property type="entry name" value="RESPONSE_REGULATORY"/>
    <property type="match status" value="1"/>
</dbReference>
<dbReference type="GO" id="GO:0000160">
    <property type="term" value="P:phosphorelay signal transduction system"/>
    <property type="evidence" value="ECO:0007669"/>
    <property type="project" value="InterPro"/>
</dbReference>
<gene>
    <name evidence="3" type="ORF">ELS19_12380</name>
</gene>
<dbReference type="InterPro" id="IPR011006">
    <property type="entry name" value="CheY-like_superfamily"/>
</dbReference>
<proteinExistence type="predicted"/>